<keyword evidence="3" id="KW-1185">Reference proteome</keyword>
<evidence type="ECO:0000259" key="1">
    <source>
        <dbReference type="Pfam" id="PF00535"/>
    </source>
</evidence>
<evidence type="ECO:0000313" key="3">
    <source>
        <dbReference type="Proteomes" id="UP000267368"/>
    </source>
</evidence>
<dbReference type="EMBL" id="QICB01000001">
    <property type="protein sequence ID" value="RNL21408.1"/>
    <property type="molecule type" value="Genomic_DNA"/>
</dbReference>
<name>A0A3N0AIQ3_9ACTN</name>
<proteinExistence type="predicted"/>
<reference evidence="3" key="1">
    <citation type="submission" date="2018-05" db="EMBL/GenBank/DDBJ databases">
        <title>Genome Sequencing of selected type strains of the family Eggerthellaceae.</title>
        <authorList>
            <person name="Danylec N."/>
            <person name="Stoll D.A."/>
            <person name="Doetsch A."/>
            <person name="Huch M."/>
        </authorList>
    </citation>
    <scope>NUCLEOTIDE SEQUENCE [LARGE SCALE GENOMIC DNA]</scope>
    <source>
        <strain evidence="3">DSM 17537</strain>
    </source>
</reference>
<gene>
    <name evidence="2" type="ORF">DMP07_00715</name>
</gene>
<dbReference type="InterPro" id="IPR029044">
    <property type="entry name" value="Nucleotide-diphossugar_trans"/>
</dbReference>
<dbReference type="PANTHER" id="PTHR22916">
    <property type="entry name" value="GLYCOSYLTRANSFERASE"/>
    <property type="match status" value="1"/>
</dbReference>
<protein>
    <recommendedName>
        <fullName evidence="1">Glycosyltransferase 2-like domain-containing protein</fullName>
    </recommendedName>
</protein>
<organism evidence="2 3">
    <name type="scientific">Slackia faecicanis</name>
    <dbReference type="NCBI Taxonomy" id="255723"/>
    <lineage>
        <taxon>Bacteria</taxon>
        <taxon>Bacillati</taxon>
        <taxon>Actinomycetota</taxon>
        <taxon>Coriobacteriia</taxon>
        <taxon>Eggerthellales</taxon>
        <taxon>Eggerthellaceae</taxon>
        <taxon>Slackia</taxon>
    </lineage>
</organism>
<dbReference type="CDD" id="cd00761">
    <property type="entry name" value="Glyco_tranf_GTA_type"/>
    <property type="match status" value="1"/>
</dbReference>
<accession>A0A3N0AIQ3</accession>
<dbReference type="SUPFAM" id="SSF53448">
    <property type="entry name" value="Nucleotide-diphospho-sugar transferases"/>
    <property type="match status" value="1"/>
</dbReference>
<dbReference type="Pfam" id="PF00535">
    <property type="entry name" value="Glycos_transf_2"/>
    <property type="match status" value="1"/>
</dbReference>
<dbReference type="GO" id="GO:0016758">
    <property type="term" value="F:hexosyltransferase activity"/>
    <property type="evidence" value="ECO:0007669"/>
    <property type="project" value="UniProtKB-ARBA"/>
</dbReference>
<feature type="domain" description="Glycosyltransferase 2-like" evidence="1">
    <location>
        <begin position="33"/>
        <end position="132"/>
    </location>
</feature>
<dbReference type="PANTHER" id="PTHR22916:SF3">
    <property type="entry name" value="UDP-GLCNAC:BETAGAL BETA-1,3-N-ACETYLGLUCOSAMINYLTRANSFERASE-LIKE PROTEIN 1"/>
    <property type="match status" value="1"/>
</dbReference>
<dbReference type="AlphaFoldDB" id="A0A3N0AIQ3"/>
<dbReference type="Proteomes" id="UP000267368">
    <property type="component" value="Unassembled WGS sequence"/>
</dbReference>
<dbReference type="InterPro" id="IPR001173">
    <property type="entry name" value="Glyco_trans_2-like"/>
</dbReference>
<comment type="caution">
    <text evidence="2">The sequence shown here is derived from an EMBL/GenBank/DDBJ whole genome shotgun (WGS) entry which is preliminary data.</text>
</comment>
<dbReference type="Gene3D" id="3.90.550.10">
    <property type="entry name" value="Spore Coat Polysaccharide Biosynthesis Protein SpsA, Chain A"/>
    <property type="match status" value="1"/>
</dbReference>
<evidence type="ECO:0000313" key="2">
    <source>
        <dbReference type="EMBL" id="RNL21408.1"/>
    </source>
</evidence>
<sequence>MRRAHLQATTKAGIGKAQGRLAARALGGPVKISVIVPVYKAEKHLGATLDSLLGQTHGDLEIICVNDGSPDRCGEILREYASRDERIVMIEQANQGVSVARNTGIARATGDIVMFVDADDTLVVHACARVNEIFETQSPEALTFGIECNPPEAAPASLRRELSPSDTVYEGFEPALLFKEHARPYACRTALSRSFVQREGIGFEPGLALAEDQVFYFAVYPFSKRTVLSSEKLYIYRMNDESVTHESTDGRRAMLVKLDRHLTAIEAICRIWNERGMRDFCAGELLEWCLDFTMLDISRLPAADQRACYARLMASLDGHFSAPSEAFAVRRPTKACLADIRAALATESATSETTNADGVVSSLHKARYYLMRRGFARCAERALMKIGLVK</sequence>